<dbReference type="EMBL" id="CP089982">
    <property type="protein sequence ID" value="WXA93056.1"/>
    <property type="molecule type" value="Genomic_DNA"/>
</dbReference>
<proteinExistence type="predicted"/>
<keyword evidence="3" id="KW-1185">Reference proteome</keyword>
<reference evidence="2 3" key="1">
    <citation type="submission" date="2021-12" db="EMBL/GenBank/DDBJ databases">
        <title>Discovery of the Pendulisporaceae a myxobacterial family with distinct sporulation behavior and unique specialized metabolism.</title>
        <authorList>
            <person name="Garcia R."/>
            <person name="Popoff A."/>
            <person name="Bader C.D."/>
            <person name="Loehr J."/>
            <person name="Walesch S."/>
            <person name="Walt C."/>
            <person name="Boldt J."/>
            <person name="Bunk B."/>
            <person name="Haeckl F.J.F.P.J."/>
            <person name="Gunesch A.P."/>
            <person name="Birkelbach J."/>
            <person name="Nuebel U."/>
            <person name="Pietschmann T."/>
            <person name="Bach T."/>
            <person name="Mueller R."/>
        </authorList>
    </citation>
    <scope>NUCLEOTIDE SEQUENCE [LARGE SCALE GENOMIC DNA]</scope>
    <source>
        <strain evidence="2 3">MSr12523</strain>
    </source>
</reference>
<name>A0ABZ2K2W3_9BACT</name>
<evidence type="ECO:0000256" key="1">
    <source>
        <dbReference type="SAM" id="MobiDB-lite"/>
    </source>
</evidence>
<feature type="region of interest" description="Disordered" evidence="1">
    <location>
        <begin position="228"/>
        <end position="260"/>
    </location>
</feature>
<protein>
    <submittedName>
        <fullName evidence="2">Uncharacterized protein</fullName>
    </submittedName>
</protein>
<sequence>MAGEFDPTLYATLPTRSVASTLSFARALLEAAPRRQGAAQQKALGKVRDAAVALQAMWNEPHTAPSPVAVRAFDTALDVAWRALYVRLNAYGALPVDRHPGARRALDLVATLFPKGLGFLTLPYSEEWAESDKQLTTIAQQKFAHDLDALCGPEFLPNVKIAHDAYGKALGITHPIEAGTAAIAVADPLRALQNAIAAYARRTLGEVDEDEPHTVTTAQAALRPYEDFRNLATRRGKPDESADSEEPIHAPIPQAPAALD</sequence>
<dbReference type="Proteomes" id="UP001379533">
    <property type="component" value="Chromosome"/>
</dbReference>
<feature type="compositionally biased region" description="Low complexity" evidence="1">
    <location>
        <begin position="249"/>
        <end position="260"/>
    </location>
</feature>
<gene>
    <name evidence="2" type="ORF">LZC95_42225</name>
</gene>
<organism evidence="2 3">
    <name type="scientific">Pendulispora brunnea</name>
    <dbReference type="NCBI Taxonomy" id="2905690"/>
    <lineage>
        <taxon>Bacteria</taxon>
        <taxon>Pseudomonadati</taxon>
        <taxon>Myxococcota</taxon>
        <taxon>Myxococcia</taxon>
        <taxon>Myxococcales</taxon>
        <taxon>Sorangiineae</taxon>
        <taxon>Pendulisporaceae</taxon>
        <taxon>Pendulispora</taxon>
    </lineage>
</organism>
<accession>A0ABZ2K2W3</accession>
<dbReference type="RefSeq" id="WP_394843654.1">
    <property type="nucleotide sequence ID" value="NZ_CP089982.1"/>
</dbReference>
<evidence type="ECO:0000313" key="3">
    <source>
        <dbReference type="Proteomes" id="UP001379533"/>
    </source>
</evidence>
<evidence type="ECO:0000313" key="2">
    <source>
        <dbReference type="EMBL" id="WXA93056.1"/>
    </source>
</evidence>